<feature type="active site" evidence="6">
    <location>
        <position position="768"/>
    </location>
</feature>
<evidence type="ECO:0000256" key="4">
    <source>
        <dbReference type="ARBA" id="ARBA00023027"/>
    </source>
</evidence>
<dbReference type="EMBL" id="CP021886">
    <property type="protein sequence ID" value="AWI34858.1"/>
    <property type="molecule type" value="Genomic_DNA"/>
</dbReference>
<feature type="compositionally biased region" description="Low complexity" evidence="9">
    <location>
        <begin position="464"/>
        <end position="473"/>
    </location>
</feature>
<dbReference type="RefSeq" id="WP_108911634.1">
    <property type="nucleotide sequence ID" value="NZ_CP021886.1"/>
</dbReference>
<dbReference type="GO" id="GO:0003842">
    <property type="term" value="F:L-glutamate gamma-semialdehyde dehydrogenase activity"/>
    <property type="evidence" value="ECO:0007669"/>
    <property type="project" value="UniProtKB-EC"/>
</dbReference>
<dbReference type="FunFam" id="3.40.309.10:FF:000005">
    <property type="entry name" value="1-pyrroline-5-carboxylate dehydrogenase 1"/>
    <property type="match status" value="1"/>
</dbReference>
<dbReference type="InterPro" id="IPR029510">
    <property type="entry name" value="Ald_DH_CS_GLU"/>
</dbReference>
<dbReference type="InterPro" id="IPR016163">
    <property type="entry name" value="Ald_DH_C"/>
</dbReference>
<dbReference type="Pfam" id="PF00171">
    <property type="entry name" value="Aldedh"/>
    <property type="match status" value="1"/>
</dbReference>
<dbReference type="Gene3D" id="3.40.605.10">
    <property type="entry name" value="Aldehyde Dehydrogenase, Chain A, domain 1"/>
    <property type="match status" value="1"/>
</dbReference>
<name>A0A2U8FFP8_9HELI</name>
<comment type="similarity">
    <text evidence="8">Belongs to the aldehyde dehydrogenase family.</text>
</comment>
<dbReference type="Pfam" id="PF01619">
    <property type="entry name" value="Pro_dh"/>
    <property type="match status" value="1"/>
</dbReference>
<dbReference type="PROSITE" id="PS00687">
    <property type="entry name" value="ALDEHYDE_DEHYDR_GLU"/>
    <property type="match status" value="1"/>
</dbReference>
<evidence type="ECO:0000256" key="3">
    <source>
        <dbReference type="ARBA" id="ARBA00023002"/>
    </source>
</evidence>
<feature type="region of interest" description="Disordered" evidence="9">
    <location>
        <begin position="447"/>
        <end position="473"/>
    </location>
</feature>
<dbReference type="InterPro" id="IPR016160">
    <property type="entry name" value="Ald_DH_CS_CYS"/>
</dbReference>
<dbReference type="PIRSF" id="PIRSF000197">
    <property type="entry name" value="Bifunct_PutA"/>
    <property type="match status" value="1"/>
</dbReference>
<dbReference type="AlphaFoldDB" id="A0A2U8FFP8"/>
<dbReference type="InterPro" id="IPR050485">
    <property type="entry name" value="Proline_metab_enzyme"/>
</dbReference>
<dbReference type="InterPro" id="IPR015590">
    <property type="entry name" value="Aldehyde_DH_dom"/>
</dbReference>
<evidence type="ECO:0000313" key="13">
    <source>
        <dbReference type="Proteomes" id="UP000244890"/>
    </source>
</evidence>
<dbReference type="GO" id="GO:0004657">
    <property type="term" value="F:proline dehydrogenase activity"/>
    <property type="evidence" value="ECO:0007669"/>
    <property type="project" value="InterPro"/>
</dbReference>
<dbReference type="GO" id="GO:0010133">
    <property type="term" value="P:L-proline catabolic process to L-glutamate"/>
    <property type="evidence" value="ECO:0007669"/>
    <property type="project" value="UniProtKB-UniPathway"/>
</dbReference>
<evidence type="ECO:0000259" key="10">
    <source>
        <dbReference type="Pfam" id="PF00171"/>
    </source>
</evidence>
<dbReference type="Gene3D" id="3.20.20.220">
    <property type="match status" value="1"/>
</dbReference>
<dbReference type="InterPro" id="IPR002872">
    <property type="entry name" value="Proline_DH_dom"/>
</dbReference>
<dbReference type="SUPFAM" id="SSF53720">
    <property type="entry name" value="ALDH-like"/>
    <property type="match status" value="1"/>
</dbReference>
<dbReference type="InterPro" id="IPR016162">
    <property type="entry name" value="Ald_DH_N"/>
</dbReference>
<keyword evidence="3 8" id="KW-0560">Oxidoreductase</keyword>
<dbReference type="KEGG" id="had:CDV25_08840"/>
<dbReference type="EC" id="1.2.1.88" evidence="2"/>
<evidence type="ECO:0000313" key="12">
    <source>
        <dbReference type="EMBL" id="AWI34858.1"/>
    </source>
</evidence>
<dbReference type="Proteomes" id="UP000244890">
    <property type="component" value="Chromosome"/>
</dbReference>
<keyword evidence="4" id="KW-0520">NAD</keyword>
<dbReference type="OrthoDB" id="9762913at2"/>
<feature type="domain" description="Proline dehydrogenase" evidence="11">
    <location>
        <begin position="130"/>
        <end position="417"/>
    </location>
</feature>
<dbReference type="PANTHER" id="PTHR42862:SF1">
    <property type="entry name" value="DELTA-1-PYRROLINE-5-CARBOXYLATE DEHYDROGENASE 2, ISOFORM A-RELATED"/>
    <property type="match status" value="1"/>
</dbReference>
<dbReference type="GO" id="GO:0009898">
    <property type="term" value="C:cytoplasmic side of plasma membrane"/>
    <property type="evidence" value="ECO:0007669"/>
    <property type="project" value="TreeGrafter"/>
</dbReference>
<evidence type="ECO:0000259" key="11">
    <source>
        <dbReference type="Pfam" id="PF01619"/>
    </source>
</evidence>
<dbReference type="InterPro" id="IPR016161">
    <property type="entry name" value="Ald_DH/histidinol_DH"/>
</dbReference>
<dbReference type="UniPathway" id="UPA00261">
    <property type="reaction ID" value="UER00373"/>
</dbReference>
<dbReference type="GO" id="GO:0003700">
    <property type="term" value="F:DNA-binding transcription factor activity"/>
    <property type="evidence" value="ECO:0007669"/>
    <property type="project" value="InterPro"/>
</dbReference>
<evidence type="ECO:0000256" key="9">
    <source>
        <dbReference type="SAM" id="MobiDB-lite"/>
    </source>
</evidence>
<sequence length="1172" mass="133975">MIEQTLAFAEELQNKIQQHLSKKEKEFHLKMQKLLNNPTNKIMLIELLDRSFRSKEKSATFELIEYTLRKYGIADFFSTFEKFLLFSFLNVGKFIPNISVPFFISQLRKDTKNMVLDANPITLQQHIRTRKYKDNITLNINLIGEEVLGEMESSFRLKKYEEAIKSNSITYISIKITTIFSQINIIDFEYSKKEATKRLDYLYSLALQEEKRQNQPKFINLDMEEFRDLELTIESFMESIAKFDIYAGIVLQAYIPDSYHYLKKLFAFSKERVLDGKKPIKIRFVKGANMESEETIASQKGWELPTFNDKIDTDSNYNKMLDFILQGDNYKYIHIGIASHNIFEIAYAYTRITHANALPSFTFEMLEGMSLQCSYEISKIHNLILYAPVCEESHFNNAIAYLVRRLDENTSEENFMRYFFNLVVNDKNWNAQKEIFLQSLAGIPTLNNNSRRKQDRNKQQIAKSSYTSSSFTNESDTDFILPQNRQWAKKIAKKYQNLENYEAYPIIGEYNINKESLASKSIKDKIHQKEIGKVYLAREKEIKKALEVAKKSNFKQKSFEDIHKILAQTAQILRERRGDLIGLAALEVGKTFIEIDAEVSEAIDFLEFYPHSLKELQVQNPKTTFTPKGIGVSIAPWNFPIGISVGTIAAPLAAGNVVIYKPSSLSTLTGYMLAQCFYDSGIPKDALIFLPSNGSDISTHLLKDSAINFAILTGGEETAYAMLESNPTLLLSAETGGKNATIVSKFADRDSAIKNIIHSAFSNSGQKCSATSLLILEEEVYEDENFKNTLVDATSSLRVGSPFEFKNKLGALADKPNAKVLKALEELAPYEEWALKPTFIEDNPHLMTPGIKYGTKAGDFTHCNELFTPILSVIKAKDLKEAIEIANSTGYGLTAGFESLDEREWDFFHTHIQAGNIYINKPTTGAIVLRQPFGGIKKSAIGFGRKVGIYNYITQFLNITQTQADNNLEENLISITLQNLNLEICQEDKEHLKALNLMAQSYVYHLHNEFEKAKDYVNIRGEDNLFSYTKIANMAYRVSQNDTLKDILGSILGASLLEIPLLVSFEKHSKITLAQEICQKLGMKVGFVKENQQDFIHKIPNFERIRYFQTPNPKDPIYQECAKGAKIIIREKPSLNGRFEWLYYHNEKSLSISYHRYGNLGIRALKNFKESL</sequence>
<dbReference type="SUPFAM" id="SSF51730">
    <property type="entry name" value="FAD-linked oxidoreductase"/>
    <property type="match status" value="1"/>
</dbReference>
<protein>
    <recommendedName>
        <fullName evidence="2">L-glutamate gamma-semialdehyde dehydrogenase</fullName>
        <ecNumber evidence="2">1.2.1.88</ecNumber>
    </recommendedName>
</protein>
<reference evidence="12 13" key="1">
    <citation type="submission" date="2017-06" db="EMBL/GenBank/DDBJ databases">
        <title>Complete genome of Helicobacter apodemus.</title>
        <authorList>
            <person name="Cho S."/>
        </authorList>
    </citation>
    <scope>NUCLEOTIDE SEQUENCE [LARGE SCALE GENOMIC DNA]</scope>
    <source>
        <strain evidence="13">SNUVETPUB-15-01</strain>
    </source>
</reference>
<gene>
    <name evidence="12" type="ORF">CDV25_08840</name>
</gene>
<accession>A0A2U8FFP8</accession>
<feature type="domain" description="Aldehyde dehydrogenase" evidence="10">
    <location>
        <begin position="522"/>
        <end position="959"/>
    </location>
</feature>
<evidence type="ECO:0000256" key="5">
    <source>
        <dbReference type="ARBA" id="ARBA00048142"/>
    </source>
</evidence>
<comment type="catalytic activity">
    <reaction evidence="5">
        <text>L-glutamate 5-semialdehyde + NAD(+) + H2O = L-glutamate + NADH + 2 H(+)</text>
        <dbReference type="Rhea" id="RHEA:30235"/>
        <dbReference type="ChEBI" id="CHEBI:15377"/>
        <dbReference type="ChEBI" id="CHEBI:15378"/>
        <dbReference type="ChEBI" id="CHEBI:29985"/>
        <dbReference type="ChEBI" id="CHEBI:57540"/>
        <dbReference type="ChEBI" id="CHEBI:57945"/>
        <dbReference type="ChEBI" id="CHEBI:58066"/>
        <dbReference type="EC" id="1.2.1.88"/>
    </reaction>
</comment>
<dbReference type="PROSITE" id="PS00070">
    <property type="entry name" value="ALDEHYDE_DEHYDR_CYS"/>
    <property type="match status" value="1"/>
</dbReference>
<evidence type="ECO:0000256" key="2">
    <source>
        <dbReference type="ARBA" id="ARBA00012884"/>
    </source>
</evidence>
<comment type="pathway">
    <text evidence="1">Amino-acid degradation; L-proline degradation into L-glutamate; L-glutamate from L-proline: step 2/2.</text>
</comment>
<evidence type="ECO:0000256" key="1">
    <source>
        <dbReference type="ARBA" id="ARBA00004786"/>
    </source>
</evidence>
<organism evidence="12 13">
    <name type="scientific">Helicobacter apodemus</name>
    <dbReference type="NCBI Taxonomy" id="135569"/>
    <lineage>
        <taxon>Bacteria</taxon>
        <taxon>Pseudomonadati</taxon>
        <taxon>Campylobacterota</taxon>
        <taxon>Epsilonproteobacteria</taxon>
        <taxon>Campylobacterales</taxon>
        <taxon>Helicobacteraceae</taxon>
        <taxon>Helicobacter</taxon>
    </lineage>
</organism>
<dbReference type="InterPro" id="IPR025703">
    <property type="entry name" value="Bifunct_PutA"/>
</dbReference>
<dbReference type="Gene3D" id="3.40.309.10">
    <property type="entry name" value="Aldehyde Dehydrogenase, Chain A, domain 2"/>
    <property type="match status" value="1"/>
</dbReference>
<dbReference type="InterPro" id="IPR029041">
    <property type="entry name" value="FAD-linked_oxidoreductase-like"/>
</dbReference>
<evidence type="ECO:0000256" key="8">
    <source>
        <dbReference type="RuleBase" id="RU003345"/>
    </source>
</evidence>
<evidence type="ECO:0000256" key="6">
    <source>
        <dbReference type="PIRSR" id="PIRSR000197-1"/>
    </source>
</evidence>
<proteinExistence type="inferred from homology"/>
<dbReference type="PANTHER" id="PTHR42862">
    <property type="entry name" value="DELTA-1-PYRROLINE-5-CARBOXYLATE DEHYDROGENASE 1, ISOFORM A-RELATED"/>
    <property type="match status" value="1"/>
</dbReference>
<feature type="active site" evidence="6 7">
    <location>
        <position position="734"/>
    </location>
</feature>
<evidence type="ECO:0000256" key="7">
    <source>
        <dbReference type="PROSITE-ProRule" id="PRU10007"/>
    </source>
</evidence>